<feature type="compositionally biased region" description="Low complexity" evidence="1">
    <location>
        <begin position="224"/>
        <end position="241"/>
    </location>
</feature>
<dbReference type="STRING" id="1408157.A0A1J7J8D5"/>
<dbReference type="InterPro" id="IPR042403">
    <property type="entry name" value="Spt21/Ams2"/>
</dbReference>
<dbReference type="Proteomes" id="UP000182658">
    <property type="component" value="Unassembled WGS sequence"/>
</dbReference>
<organism evidence="3 4">
    <name type="scientific">Coniochaeta ligniaria NRRL 30616</name>
    <dbReference type="NCBI Taxonomy" id="1408157"/>
    <lineage>
        <taxon>Eukaryota</taxon>
        <taxon>Fungi</taxon>
        <taxon>Dikarya</taxon>
        <taxon>Ascomycota</taxon>
        <taxon>Pezizomycotina</taxon>
        <taxon>Sordariomycetes</taxon>
        <taxon>Sordariomycetidae</taxon>
        <taxon>Coniochaetales</taxon>
        <taxon>Coniochaetaceae</taxon>
        <taxon>Coniochaeta</taxon>
    </lineage>
</organism>
<feature type="compositionally biased region" description="Polar residues" evidence="1">
    <location>
        <begin position="143"/>
        <end position="163"/>
    </location>
</feature>
<dbReference type="GO" id="GO:0008270">
    <property type="term" value="F:zinc ion binding"/>
    <property type="evidence" value="ECO:0007669"/>
    <property type="project" value="InterPro"/>
</dbReference>
<dbReference type="SUPFAM" id="SSF57716">
    <property type="entry name" value="Glucocorticoid receptor-like (DNA-binding domain)"/>
    <property type="match status" value="1"/>
</dbReference>
<dbReference type="InterPro" id="IPR013088">
    <property type="entry name" value="Znf_NHR/GATA"/>
</dbReference>
<dbReference type="OrthoDB" id="3199820at2759"/>
<dbReference type="GO" id="GO:0000183">
    <property type="term" value="P:rDNA heterochromatin formation"/>
    <property type="evidence" value="ECO:0007669"/>
    <property type="project" value="TreeGrafter"/>
</dbReference>
<name>A0A1J7J8D5_9PEZI</name>
<feature type="compositionally biased region" description="Polar residues" evidence="1">
    <location>
        <begin position="1126"/>
        <end position="1145"/>
    </location>
</feature>
<accession>A0A1J7J8D5</accession>
<dbReference type="EMBL" id="KV875097">
    <property type="protein sequence ID" value="OIW29561.1"/>
    <property type="molecule type" value="Genomic_DNA"/>
</dbReference>
<feature type="non-terminal residue" evidence="3">
    <location>
        <position position="1"/>
    </location>
</feature>
<feature type="compositionally biased region" description="Polar residues" evidence="1">
    <location>
        <begin position="980"/>
        <end position="993"/>
    </location>
</feature>
<dbReference type="PANTHER" id="PTHR39147:SF1">
    <property type="entry name" value="PROTEIN SPT21"/>
    <property type="match status" value="1"/>
</dbReference>
<feature type="domain" description="Ams2/SPT21 N-terminal" evidence="2">
    <location>
        <begin position="1"/>
        <end position="125"/>
    </location>
</feature>
<dbReference type="GO" id="GO:0006357">
    <property type="term" value="P:regulation of transcription by RNA polymerase II"/>
    <property type="evidence" value="ECO:0007669"/>
    <property type="project" value="TreeGrafter"/>
</dbReference>
<feature type="compositionally biased region" description="Low complexity" evidence="1">
    <location>
        <begin position="261"/>
        <end position="276"/>
    </location>
</feature>
<keyword evidence="4" id="KW-1185">Reference proteome</keyword>
<protein>
    <recommendedName>
        <fullName evidence="2">Ams2/SPT21 N-terminal domain-containing protein</fullName>
    </recommendedName>
</protein>
<evidence type="ECO:0000259" key="2">
    <source>
        <dbReference type="Pfam" id="PF25823"/>
    </source>
</evidence>
<dbReference type="Pfam" id="PF25823">
    <property type="entry name" value="Ams2-SPT21_N"/>
    <property type="match status" value="1"/>
</dbReference>
<feature type="region of interest" description="Disordered" evidence="1">
    <location>
        <begin position="1038"/>
        <end position="1148"/>
    </location>
</feature>
<feature type="compositionally biased region" description="Polar residues" evidence="1">
    <location>
        <begin position="413"/>
        <end position="427"/>
    </location>
</feature>
<dbReference type="InParanoid" id="A0A1J7J8D5"/>
<dbReference type="GO" id="GO:0030466">
    <property type="term" value="P:silent mating-type cassette heterochromatin formation"/>
    <property type="evidence" value="ECO:0007669"/>
    <property type="project" value="TreeGrafter"/>
</dbReference>
<dbReference type="PANTHER" id="PTHR39147">
    <property type="entry name" value="PROTEIN SPT21"/>
    <property type="match status" value="1"/>
</dbReference>
<feature type="compositionally biased region" description="Low complexity" evidence="1">
    <location>
        <begin position="394"/>
        <end position="412"/>
    </location>
</feature>
<evidence type="ECO:0000313" key="4">
    <source>
        <dbReference type="Proteomes" id="UP000182658"/>
    </source>
</evidence>
<feature type="compositionally biased region" description="Polar residues" evidence="1">
    <location>
        <begin position="951"/>
        <end position="968"/>
    </location>
</feature>
<evidence type="ECO:0000256" key="1">
    <source>
        <dbReference type="SAM" id="MobiDB-lite"/>
    </source>
</evidence>
<dbReference type="InterPro" id="IPR057725">
    <property type="entry name" value="Ams2-SPT21_N"/>
</dbReference>
<feature type="compositionally biased region" description="Polar residues" evidence="1">
    <location>
        <begin position="616"/>
        <end position="630"/>
    </location>
</feature>
<reference evidence="3 4" key="1">
    <citation type="submission" date="2016-10" db="EMBL/GenBank/DDBJ databases">
        <title>Draft genome sequence of Coniochaeta ligniaria NRRL30616, a lignocellulolytic fungus for bioabatement of inhibitors in plant biomass hydrolysates.</title>
        <authorList>
            <consortium name="DOE Joint Genome Institute"/>
            <person name="Jimenez D.J."/>
            <person name="Hector R.E."/>
            <person name="Riley R."/>
            <person name="Sun H."/>
            <person name="Grigoriev I.V."/>
            <person name="Van Elsas J.D."/>
            <person name="Nichols N.N."/>
        </authorList>
    </citation>
    <scope>NUCLEOTIDE SEQUENCE [LARGE SCALE GENOMIC DNA]</scope>
    <source>
        <strain evidence="3 4">NRRL 30616</strain>
    </source>
</reference>
<feature type="region of interest" description="Disordered" evidence="1">
    <location>
        <begin position="128"/>
        <end position="630"/>
    </location>
</feature>
<feature type="compositionally biased region" description="Basic and acidic residues" evidence="1">
    <location>
        <begin position="934"/>
        <end position="947"/>
    </location>
</feature>
<feature type="compositionally biased region" description="Basic and acidic residues" evidence="1">
    <location>
        <begin position="876"/>
        <end position="886"/>
    </location>
</feature>
<gene>
    <name evidence="3" type="ORF">CONLIGDRAFT_576584</name>
</gene>
<feature type="compositionally biased region" description="Basic and acidic residues" evidence="1">
    <location>
        <begin position="587"/>
        <end position="598"/>
    </location>
</feature>
<feature type="compositionally biased region" description="Polar residues" evidence="1">
    <location>
        <begin position="314"/>
        <end position="326"/>
    </location>
</feature>
<feature type="region of interest" description="Disordered" evidence="1">
    <location>
        <begin position="876"/>
        <end position="1023"/>
    </location>
</feature>
<feature type="compositionally biased region" description="Pro residues" evidence="1">
    <location>
        <begin position="1079"/>
        <end position="1090"/>
    </location>
</feature>
<sequence length="1295" mass="140104">QYTFDKDSQVNCLARWPHILQIQTIPLDERHSIGVVDLRTCLQAVAQCSPEIVNHQEFDYTVYASDYSEPDIPLVGQGMLSWGLDPNSDPQSQQLVTGRVTRNLMALFGKGNSDTLEVRLKLTAVRKVQPRGNMESQHRHTQSFHSQPDATNSEWNSFIQSNPGLGHSVDVSRFSSPSILQGRMDPSAPDMRYAEPRPENLSFQQNRPPSTAPTPIPAPAEDSLPQLPQLPQQPTQPIQPAQLPPPPTSDIIGPEKPARPSRPSSRASRSRAPTGRPRGRPRKKPLDAGHTSGAEMTDADDGPQRKRAKVVTQVDYNTTAPFSSHPDSLRVAASTSGSLRNMRPVGAAGGVPAGNHFQDIPRAPTPVPNASQQQKRPSVAIPRKGSMAGFETYQMQSSQPSLQMGMSMGMSQDARSPTDSIAQSPDQGYTPGESPADLGSSPPVPRTSAYPQSSPAPSSPTLPPVDSGFMSGGIEDFFDEDDLAQDLPRQEGLPDMLPKLPLQKPAPRRSNPREIFPRSGLSHPQAFSFQEVNPGPQEMLPQASLFNPHGRVKALNRPQVAPLQATPSEHQGLNRAHVAPLEATPSEPKEPTRAHDAPLEATPSEPKGPNRAQPEPINQSQTTASAGLQGWNTEVLVAEPPLVDPPTTERLVAELPTAEPQGTGVEQLKAEPSPLQAPFIASAATEPTLARPSARVSQVLSAPVLLPPIRRASPRTTSLPPPPVPASDPVMQTFLTLPQLPDIPQSEGPCPLGEDGEQPKYNKNLVKKQSIKDRLETAIAKGEMPPFCNNCGAIETPTWRKIWTQEHQGVPGFHEFSDKPGCVTCIDILERNPEGKPTLYRLVKKNLGGDDLRIDWKELLLCNPCGIWLAKFKGHRPPDRWDKDASRLNQPRKKRGQNGEKSRSKRQRTKSDGQMNPTSDAYPMTDPYGPEDGDSPKDEQNGEDGSRSRRQSTQYTEREQSQPTQPTMLSLPGPSENRAPGSTHSRGSGTANSPIPIDDTADAPGNLGGTRRLLFPSPRKDGVPKVLGELAVNIVQTAPDFQHPKPATSDKENVNLAANRAATPSPPDDDDLDQELFGTPPPRPSTPPPKSAQNGPFKTPTRPTPSHRPITRSISRSIRSVKSGAKSPSQALLQLQRTPSKTPRSVSGGAINFSLGLSFSASKRRTPRPNPAHAHFALDSHVQFDSPFTATMNQLLSEANEFTNGSPSHGLVDMDLSSLPNLHSDDVMQQLAAANSQLDFGSFLPADMGLSSSPPLLRGGQGHHHTFPGMDESAIAEMWAKLSAATADGPDEKAA</sequence>
<proteinExistence type="predicted"/>
<feature type="compositionally biased region" description="Low complexity" evidence="1">
    <location>
        <begin position="447"/>
        <end position="456"/>
    </location>
</feature>
<evidence type="ECO:0000313" key="3">
    <source>
        <dbReference type="EMBL" id="OIW29561.1"/>
    </source>
</evidence>
<feature type="compositionally biased region" description="Low complexity" evidence="1">
    <location>
        <begin position="1107"/>
        <end position="1123"/>
    </location>
</feature>
<dbReference type="Gene3D" id="3.30.50.10">
    <property type="entry name" value="Erythroid Transcription Factor GATA-1, subunit A"/>
    <property type="match status" value="1"/>
</dbReference>